<dbReference type="KEGG" id="ppru:FDP22_21965"/>
<organism evidence="5 6">
    <name type="scientific">Paroceanicella profunda</name>
    <dbReference type="NCBI Taxonomy" id="2579971"/>
    <lineage>
        <taxon>Bacteria</taxon>
        <taxon>Pseudomonadati</taxon>
        <taxon>Pseudomonadota</taxon>
        <taxon>Alphaproteobacteria</taxon>
        <taxon>Rhodobacterales</taxon>
        <taxon>Paracoccaceae</taxon>
        <taxon>Paroceanicella</taxon>
    </lineage>
</organism>
<dbReference type="CDD" id="cd01392">
    <property type="entry name" value="HTH_LacI"/>
    <property type="match status" value="1"/>
</dbReference>
<keyword evidence="6" id="KW-1185">Reference proteome</keyword>
<dbReference type="Pfam" id="PF00356">
    <property type="entry name" value="LacI"/>
    <property type="match status" value="1"/>
</dbReference>
<keyword evidence="2 5" id="KW-0238">DNA-binding</keyword>
<reference evidence="5 6" key="1">
    <citation type="submission" date="2019-06" db="EMBL/GenBank/DDBJ databases">
        <title>Genome sequence of Rhodobacteraceae bacterium D4M1.</title>
        <authorList>
            <person name="Cao J."/>
        </authorList>
    </citation>
    <scope>NUCLEOTIDE SEQUENCE [LARGE SCALE GENOMIC DNA]</scope>
    <source>
        <strain evidence="5 6">D4M1</strain>
        <plasmid evidence="6">pd4m1c</plasmid>
    </source>
</reference>
<dbReference type="AlphaFoldDB" id="A0A5B8G1Y8"/>
<dbReference type="Proteomes" id="UP000305888">
    <property type="component" value="Plasmid pD4M1C"/>
</dbReference>
<geneLocation type="plasmid" evidence="6">
    <name>pd4m1c</name>
</geneLocation>
<dbReference type="InterPro" id="IPR000843">
    <property type="entry name" value="HTH_LacI"/>
</dbReference>
<dbReference type="Pfam" id="PF13377">
    <property type="entry name" value="Peripla_BP_3"/>
    <property type="match status" value="1"/>
</dbReference>
<name>A0A5B8G1Y8_9RHOB</name>
<dbReference type="PANTHER" id="PTHR30146">
    <property type="entry name" value="LACI-RELATED TRANSCRIPTIONAL REPRESSOR"/>
    <property type="match status" value="1"/>
</dbReference>
<dbReference type="OrthoDB" id="8433438at2"/>
<keyword evidence="1" id="KW-0805">Transcription regulation</keyword>
<dbReference type="EMBL" id="CP040821">
    <property type="protein sequence ID" value="QDL94685.1"/>
    <property type="molecule type" value="Genomic_DNA"/>
</dbReference>
<feature type="domain" description="HTH lacI-type" evidence="4">
    <location>
        <begin position="1"/>
        <end position="53"/>
    </location>
</feature>
<dbReference type="SUPFAM" id="SSF53822">
    <property type="entry name" value="Periplasmic binding protein-like I"/>
    <property type="match status" value="1"/>
</dbReference>
<keyword evidence="5" id="KW-0614">Plasmid</keyword>
<evidence type="ECO:0000259" key="4">
    <source>
        <dbReference type="PROSITE" id="PS50932"/>
    </source>
</evidence>
<dbReference type="GO" id="GO:0000976">
    <property type="term" value="F:transcription cis-regulatory region binding"/>
    <property type="evidence" value="ECO:0007669"/>
    <property type="project" value="TreeGrafter"/>
</dbReference>
<evidence type="ECO:0000256" key="2">
    <source>
        <dbReference type="ARBA" id="ARBA00023125"/>
    </source>
</evidence>
<dbReference type="InterPro" id="IPR046335">
    <property type="entry name" value="LacI/GalR-like_sensor"/>
</dbReference>
<sequence length="324" mass="34778">MQQVAEAAGVSPMTVSNTFRYPERVQEETRARVLAAADALGYVPNLAAGHLASGSSRVVGAIIPSIRNSSFYRYVRGLQDAAAARGHEVLLSLADDPDQELAAVRTFMGWRAAGIVLVGNEHRAETAALLRAARMPTVETWVRRAPIDMCVGFSVEEATRQMTRHLVRRGRRAIGFIGYSGGVARRFADRLAAFRDELSRHGLAPGPDYMASEADGFAAGKQALAALIAQAPRLDGVICATDVIAGGVIFDCHRRGISVPGDLAVTGWGDYEIAAEILPSLTTVRPHSYDMGHTAIELLLTPREADTAPAPRDVGFELICRDST</sequence>
<keyword evidence="3" id="KW-0804">Transcription</keyword>
<evidence type="ECO:0000256" key="1">
    <source>
        <dbReference type="ARBA" id="ARBA00023015"/>
    </source>
</evidence>
<dbReference type="SMART" id="SM00354">
    <property type="entry name" value="HTH_LACI"/>
    <property type="match status" value="1"/>
</dbReference>
<evidence type="ECO:0000313" key="5">
    <source>
        <dbReference type="EMBL" id="QDL94685.1"/>
    </source>
</evidence>
<evidence type="ECO:0000313" key="6">
    <source>
        <dbReference type="Proteomes" id="UP000305888"/>
    </source>
</evidence>
<dbReference type="PANTHER" id="PTHR30146:SF33">
    <property type="entry name" value="TRANSCRIPTIONAL REGULATOR"/>
    <property type="match status" value="1"/>
</dbReference>
<dbReference type="Gene3D" id="3.40.50.2300">
    <property type="match status" value="2"/>
</dbReference>
<proteinExistence type="predicted"/>
<dbReference type="GO" id="GO:0003700">
    <property type="term" value="F:DNA-binding transcription factor activity"/>
    <property type="evidence" value="ECO:0007669"/>
    <property type="project" value="TreeGrafter"/>
</dbReference>
<dbReference type="SUPFAM" id="SSF47413">
    <property type="entry name" value="lambda repressor-like DNA-binding domains"/>
    <property type="match status" value="1"/>
</dbReference>
<accession>A0A5B8G1Y8</accession>
<dbReference type="CDD" id="cd01575">
    <property type="entry name" value="PBP1_GntR"/>
    <property type="match status" value="1"/>
</dbReference>
<gene>
    <name evidence="5" type="ORF">FDP22_21965</name>
</gene>
<dbReference type="PROSITE" id="PS50932">
    <property type="entry name" value="HTH_LACI_2"/>
    <property type="match status" value="1"/>
</dbReference>
<dbReference type="Gene3D" id="1.10.260.40">
    <property type="entry name" value="lambda repressor-like DNA-binding domains"/>
    <property type="match status" value="1"/>
</dbReference>
<dbReference type="InterPro" id="IPR028082">
    <property type="entry name" value="Peripla_BP_I"/>
</dbReference>
<evidence type="ECO:0000256" key="3">
    <source>
        <dbReference type="ARBA" id="ARBA00023163"/>
    </source>
</evidence>
<protein>
    <submittedName>
        <fullName evidence="5">LacI family DNA-binding transcriptional regulator</fullName>
    </submittedName>
</protein>
<dbReference type="InterPro" id="IPR010982">
    <property type="entry name" value="Lambda_DNA-bd_dom_sf"/>
</dbReference>